<dbReference type="OrthoDB" id="551633at2759"/>
<dbReference type="GO" id="GO:0019843">
    <property type="term" value="F:rRNA binding"/>
    <property type="evidence" value="ECO:0007669"/>
    <property type="project" value="TreeGrafter"/>
</dbReference>
<dbReference type="STRING" id="763665.A0A2G5B7Z3"/>
<organism evidence="5 6">
    <name type="scientific">Coemansia reversa (strain ATCC 12441 / NRRL 1564)</name>
    <dbReference type="NCBI Taxonomy" id="763665"/>
    <lineage>
        <taxon>Eukaryota</taxon>
        <taxon>Fungi</taxon>
        <taxon>Fungi incertae sedis</taxon>
        <taxon>Zoopagomycota</taxon>
        <taxon>Kickxellomycotina</taxon>
        <taxon>Kickxellomycetes</taxon>
        <taxon>Kickxellales</taxon>
        <taxon>Kickxellaceae</taxon>
        <taxon>Coemansia</taxon>
    </lineage>
</organism>
<feature type="non-terminal residue" evidence="5">
    <location>
        <position position="1"/>
    </location>
</feature>
<dbReference type="PANTHER" id="PTHR14577">
    <property type="entry name" value="NUCLEOLAR PROTEIN 12"/>
    <property type="match status" value="1"/>
</dbReference>
<evidence type="ECO:0000256" key="4">
    <source>
        <dbReference type="ARBA" id="ARBA00023242"/>
    </source>
</evidence>
<proteinExistence type="inferred from homology"/>
<dbReference type="GO" id="GO:0005730">
    <property type="term" value="C:nucleolus"/>
    <property type="evidence" value="ECO:0007669"/>
    <property type="project" value="UniProtKB-SubCell"/>
</dbReference>
<dbReference type="AlphaFoldDB" id="A0A2G5B7Z3"/>
<keyword evidence="3" id="KW-0175">Coiled coil</keyword>
<comment type="similarity">
    <text evidence="2">Belongs to the RRP17 family.</text>
</comment>
<dbReference type="EMBL" id="KZ303510">
    <property type="protein sequence ID" value="PIA15129.1"/>
    <property type="molecule type" value="Genomic_DNA"/>
</dbReference>
<comment type="subcellular location">
    <subcellularLocation>
        <location evidence="1">Nucleus</location>
        <location evidence="1">Nucleolus</location>
    </subcellularLocation>
</comment>
<dbReference type="Pfam" id="PF09805">
    <property type="entry name" value="Nop25"/>
    <property type="match status" value="1"/>
</dbReference>
<keyword evidence="6" id="KW-1185">Reference proteome</keyword>
<evidence type="ECO:0000256" key="3">
    <source>
        <dbReference type="ARBA" id="ARBA00023054"/>
    </source>
</evidence>
<gene>
    <name evidence="5" type="ORF">COEREDRAFT_28231</name>
</gene>
<feature type="non-terminal residue" evidence="5">
    <location>
        <position position="81"/>
    </location>
</feature>
<dbReference type="InterPro" id="IPR019186">
    <property type="entry name" value="Nucleolar_protein_12"/>
</dbReference>
<protein>
    <recommendedName>
        <fullName evidence="7">Nucleolar protein 12</fullName>
    </recommendedName>
</protein>
<accession>A0A2G5B7Z3</accession>
<evidence type="ECO:0000313" key="5">
    <source>
        <dbReference type="EMBL" id="PIA15129.1"/>
    </source>
</evidence>
<evidence type="ECO:0000256" key="2">
    <source>
        <dbReference type="ARBA" id="ARBA00007175"/>
    </source>
</evidence>
<dbReference type="Proteomes" id="UP000242474">
    <property type="component" value="Unassembled WGS sequence"/>
</dbReference>
<evidence type="ECO:0000313" key="6">
    <source>
        <dbReference type="Proteomes" id="UP000242474"/>
    </source>
</evidence>
<dbReference type="PANTHER" id="PTHR14577:SF0">
    <property type="entry name" value="NUCLEOLAR PROTEIN 12"/>
    <property type="match status" value="1"/>
</dbReference>
<reference evidence="5 6" key="1">
    <citation type="journal article" date="2015" name="Genome Biol. Evol.">
        <title>Phylogenomic analyses indicate that early fungi evolved digesting cell walls of algal ancestors of land plants.</title>
        <authorList>
            <person name="Chang Y."/>
            <person name="Wang S."/>
            <person name="Sekimoto S."/>
            <person name="Aerts A.L."/>
            <person name="Choi C."/>
            <person name="Clum A."/>
            <person name="LaButti K.M."/>
            <person name="Lindquist E.A."/>
            <person name="Yee Ngan C."/>
            <person name="Ohm R.A."/>
            <person name="Salamov A.A."/>
            <person name="Grigoriev I.V."/>
            <person name="Spatafora J.W."/>
            <person name="Berbee M.L."/>
        </authorList>
    </citation>
    <scope>NUCLEOTIDE SEQUENCE [LARGE SCALE GENOMIC DNA]</scope>
    <source>
        <strain evidence="5 6">NRRL 1564</strain>
    </source>
</reference>
<sequence>NNSTTLTRGGRVYAKKRKAKRAQVEEVVFDPTARHSFLTGFHKRKVQRREHAVAEAKAYERQEKLDMRRERREQLKDQFTE</sequence>
<evidence type="ECO:0000256" key="1">
    <source>
        <dbReference type="ARBA" id="ARBA00004604"/>
    </source>
</evidence>
<evidence type="ECO:0008006" key="7">
    <source>
        <dbReference type="Google" id="ProtNLM"/>
    </source>
</evidence>
<keyword evidence="4" id="KW-0539">Nucleus</keyword>
<name>A0A2G5B7Z3_COERN</name>